<dbReference type="SMART" id="SM00361">
    <property type="entry name" value="RRM_1"/>
    <property type="match status" value="1"/>
</dbReference>
<evidence type="ECO:0000256" key="2">
    <source>
        <dbReference type="PROSITE-ProRule" id="PRU00176"/>
    </source>
</evidence>
<dbReference type="InterPro" id="IPR052462">
    <property type="entry name" value="SLIRP/GR-RBP-like"/>
</dbReference>
<name>A0ABR3VDJ3_HUMIN</name>
<keyword evidence="1 2" id="KW-0694">RNA-binding</keyword>
<dbReference type="InterPro" id="IPR003954">
    <property type="entry name" value="RRM_euk-type"/>
</dbReference>
<dbReference type="SMART" id="SM00360">
    <property type="entry name" value="RRM"/>
    <property type="match status" value="2"/>
</dbReference>
<dbReference type="InterPro" id="IPR035979">
    <property type="entry name" value="RBD_domain_sf"/>
</dbReference>
<dbReference type="Proteomes" id="UP001583172">
    <property type="component" value="Unassembled WGS sequence"/>
</dbReference>
<dbReference type="PROSITE" id="PS50102">
    <property type="entry name" value="RRM"/>
    <property type="match status" value="2"/>
</dbReference>
<evidence type="ECO:0000256" key="3">
    <source>
        <dbReference type="SAM" id="MobiDB-lite"/>
    </source>
</evidence>
<evidence type="ECO:0000259" key="4">
    <source>
        <dbReference type="PROSITE" id="PS50102"/>
    </source>
</evidence>
<feature type="region of interest" description="Disordered" evidence="3">
    <location>
        <begin position="336"/>
        <end position="372"/>
    </location>
</feature>
<evidence type="ECO:0000313" key="5">
    <source>
        <dbReference type="EMBL" id="KAL1839471.1"/>
    </source>
</evidence>
<comment type="caution">
    <text evidence="5">The sequence shown here is derived from an EMBL/GenBank/DDBJ whole genome shotgun (WGS) entry which is preliminary data.</text>
</comment>
<dbReference type="InterPro" id="IPR012677">
    <property type="entry name" value="Nucleotide-bd_a/b_plait_sf"/>
</dbReference>
<dbReference type="PANTHER" id="PTHR48027">
    <property type="entry name" value="HETEROGENEOUS NUCLEAR RIBONUCLEOPROTEIN 87F-RELATED"/>
    <property type="match status" value="1"/>
</dbReference>
<feature type="region of interest" description="Disordered" evidence="3">
    <location>
        <begin position="95"/>
        <end position="115"/>
    </location>
</feature>
<organism evidence="5 6">
    <name type="scientific">Humicola insolens</name>
    <name type="common">Soft-rot fungus</name>
    <dbReference type="NCBI Taxonomy" id="85995"/>
    <lineage>
        <taxon>Eukaryota</taxon>
        <taxon>Fungi</taxon>
        <taxon>Dikarya</taxon>
        <taxon>Ascomycota</taxon>
        <taxon>Pezizomycotina</taxon>
        <taxon>Sordariomycetes</taxon>
        <taxon>Sordariomycetidae</taxon>
        <taxon>Sordariales</taxon>
        <taxon>Chaetomiaceae</taxon>
        <taxon>Mycothermus</taxon>
    </lineage>
</organism>
<dbReference type="Pfam" id="PF00076">
    <property type="entry name" value="RRM_1"/>
    <property type="match status" value="2"/>
</dbReference>
<protein>
    <recommendedName>
        <fullName evidence="4">RRM domain-containing protein</fullName>
    </recommendedName>
</protein>
<dbReference type="CDD" id="cd00590">
    <property type="entry name" value="RRM_SF"/>
    <property type="match status" value="1"/>
</dbReference>
<proteinExistence type="predicted"/>
<evidence type="ECO:0000313" key="6">
    <source>
        <dbReference type="Proteomes" id="UP001583172"/>
    </source>
</evidence>
<feature type="compositionally biased region" description="Basic and acidic residues" evidence="3">
    <location>
        <begin position="336"/>
        <end position="363"/>
    </location>
</feature>
<dbReference type="InterPro" id="IPR000504">
    <property type="entry name" value="RRM_dom"/>
</dbReference>
<dbReference type="Gene3D" id="3.30.70.330">
    <property type="match status" value="2"/>
</dbReference>
<sequence length="372" mass="41258">MEALSLSHHWTFRIIEDAKRTLYQLSHTPERSLLNLPRRSQVLHSIRGAALRSLVAASRTAAAPARILPAAARIAQHDAASRLVAPHTIRFFTQTPARTSEAERAQEESEQPLEEVQDLKENIAQTEVNVQEAMQEMSPPTSSAEPTEGGQKEIKAGFSAFVRNLVFELTEEHLEKAFSKYGNVMKTFIARDPRGLSKGYGFVQFETEEALKAACDSVNGSFWHGRRITCIPRTDKRDGLSGGPGRHPRSPTEPTSQLFIGNIPYETTDAELNRLFKGIDNLESVRVAVDRTTGWPRGFAHADFTSVEAATEAKRRLEGVVLGDRALRIDYAEGFQKSRDGGSRRDGGGRRDGGRRRESRSSSDDINGDAEF</sequence>
<feature type="domain" description="RRM" evidence="4">
    <location>
        <begin position="158"/>
        <end position="228"/>
    </location>
</feature>
<dbReference type="SUPFAM" id="SSF54928">
    <property type="entry name" value="RNA-binding domain, RBD"/>
    <property type="match status" value="2"/>
</dbReference>
<reference evidence="5 6" key="1">
    <citation type="journal article" date="2024" name="Commun. Biol.">
        <title>Comparative genomic analysis of thermophilic fungi reveals convergent evolutionary adaptations and gene losses.</title>
        <authorList>
            <person name="Steindorff A.S."/>
            <person name="Aguilar-Pontes M.V."/>
            <person name="Robinson A.J."/>
            <person name="Andreopoulos B."/>
            <person name="LaButti K."/>
            <person name="Kuo A."/>
            <person name="Mondo S."/>
            <person name="Riley R."/>
            <person name="Otillar R."/>
            <person name="Haridas S."/>
            <person name="Lipzen A."/>
            <person name="Grimwood J."/>
            <person name="Schmutz J."/>
            <person name="Clum A."/>
            <person name="Reid I.D."/>
            <person name="Moisan M.C."/>
            <person name="Butler G."/>
            <person name="Nguyen T.T.M."/>
            <person name="Dewar K."/>
            <person name="Conant G."/>
            <person name="Drula E."/>
            <person name="Henrissat B."/>
            <person name="Hansel C."/>
            <person name="Singer S."/>
            <person name="Hutchinson M.I."/>
            <person name="de Vries R.P."/>
            <person name="Natvig D.O."/>
            <person name="Powell A.J."/>
            <person name="Tsang A."/>
            <person name="Grigoriev I.V."/>
        </authorList>
    </citation>
    <scope>NUCLEOTIDE SEQUENCE [LARGE SCALE GENOMIC DNA]</scope>
    <source>
        <strain evidence="5 6">CBS 620.91</strain>
    </source>
</reference>
<feature type="domain" description="RRM" evidence="4">
    <location>
        <begin position="256"/>
        <end position="334"/>
    </location>
</feature>
<gene>
    <name evidence="5" type="ORF">VTJ49DRAFT_1480</name>
</gene>
<evidence type="ECO:0000256" key="1">
    <source>
        <dbReference type="ARBA" id="ARBA00022884"/>
    </source>
</evidence>
<keyword evidence="6" id="KW-1185">Reference proteome</keyword>
<accession>A0ABR3VDJ3</accession>
<feature type="region of interest" description="Disordered" evidence="3">
    <location>
        <begin position="233"/>
        <end position="255"/>
    </location>
</feature>
<dbReference type="EMBL" id="JAZGSY010000155">
    <property type="protein sequence ID" value="KAL1839471.1"/>
    <property type="molecule type" value="Genomic_DNA"/>
</dbReference>